<evidence type="ECO:0000259" key="3">
    <source>
        <dbReference type="Pfam" id="PF00685"/>
    </source>
</evidence>
<sequence>MSRFDEEHFKKLQLNVKFNVIPKTRLKKFNQHFKGYTSGLVRSEPGKFVFTSLYAKHADRLYRMQPRTDDVWLLTFPKCGTTWTSELLWLVMNNCDTEKATSTPLFLRAPFIDVPFLTSETELSPERNKMLNSADKKPSPRIFKSHMPFYLLHPKLLDTSKVVYVARNPKDAIVSFYHHHKLIKFHDYQGTLEEFAQYFMDDEILYSPFFPHMLDAWSKRNHPNLHFMFFEDMKKDLRGEIVKVAAFLNQTPTDEQLDKITEHLRFDNFEKNESVNNEAGKKQGWMNPDGKFIRKGKTGDWKNHFSPELNSRIDEWIEKNLAGSDLKFVTELEHQD</sequence>
<keyword evidence="2" id="KW-0808">Transferase</keyword>
<dbReference type="EMBL" id="GL732540">
    <property type="protein sequence ID" value="EFX82152.1"/>
    <property type="molecule type" value="Genomic_DNA"/>
</dbReference>
<accession>E9GDW0</accession>
<dbReference type="OMA" id="QNDGAFI"/>
<gene>
    <name evidence="4" type="ORF">DAPPUDRAFT_302543</name>
</gene>
<name>E9GDW0_DAPPU</name>
<dbReference type="GO" id="GO:0051923">
    <property type="term" value="P:sulfation"/>
    <property type="evidence" value="ECO:0000318"/>
    <property type="project" value="GO_Central"/>
</dbReference>
<dbReference type="KEGG" id="dpx:DAPPUDRAFT_302543"/>
<evidence type="ECO:0000256" key="1">
    <source>
        <dbReference type="ARBA" id="ARBA00005771"/>
    </source>
</evidence>
<feature type="domain" description="Sulfotransferase" evidence="3">
    <location>
        <begin position="69"/>
        <end position="324"/>
    </location>
</feature>
<dbReference type="OrthoDB" id="205623at2759"/>
<evidence type="ECO:0000256" key="2">
    <source>
        <dbReference type="ARBA" id="ARBA00022679"/>
    </source>
</evidence>
<comment type="similarity">
    <text evidence="1">Belongs to the sulfotransferase 1 family.</text>
</comment>
<dbReference type="InterPro" id="IPR027417">
    <property type="entry name" value="P-loop_NTPase"/>
</dbReference>
<reference evidence="4 5" key="1">
    <citation type="journal article" date="2011" name="Science">
        <title>The ecoresponsive genome of Daphnia pulex.</title>
        <authorList>
            <person name="Colbourne J.K."/>
            <person name="Pfrender M.E."/>
            <person name="Gilbert D."/>
            <person name="Thomas W.K."/>
            <person name="Tucker A."/>
            <person name="Oakley T.H."/>
            <person name="Tokishita S."/>
            <person name="Aerts A."/>
            <person name="Arnold G.J."/>
            <person name="Basu M.K."/>
            <person name="Bauer D.J."/>
            <person name="Caceres C.E."/>
            <person name="Carmel L."/>
            <person name="Casola C."/>
            <person name="Choi J.H."/>
            <person name="Detter J.C."/>
            <person name="Dong Q."/>
            <person name="Dusheyko S."/>
            <person name="Eads B.D."/>
            <person name="Frohlich T."/>
            <person name="Geiler-Samerotte K.A."/>
            <person name="Gerlach D."/>
            <person name="Hatcher P."/>
            <person name="Jogdeo S."/>
            <person name="Krijgsveld J."/>
            <person name="Kriventseva E.V."/>
            <person name="Kultz D."/>
            <person name="Laforsch C."/>
            <person name="Lindquist E."/>
            <person name="Lopez J."/>
            <person name="Manak J.R."/>
            <person name="Muller J."/>
            <person name="Pangilinan J."/>
            <person name="Patwardhan R.P."/>
            <person name="Pitluck S."/>
            <person name="Pritham E.J."/>
            <person name="Rechtsteiner A."/>
            <person name="Rho M."/>
            <person name="Rogozin I.B."/>
            <person name="Sakarya O."/>
            <person name="Salamov A."/>
            <person name="Schaack S."/>
            <person name="Shapiro H."/>
            <person name="Shiga Y."/>
            <person name="Skalitzky C."/>
            <person name="Smith Z."/>
            <person name="Souvorov A."/>
            <person name="Sung W."/>
            <person name="Tang Z."/>
            <person name="Tsuchiya D."/>
            <person name="Tu H."/>
            <person name="Vos H."/>
            <person name="Wang M."/>
            <person name="Wolf Y.I."/>
            <person name="Yamagata H."/>
            <person name="Yamada T."/>
            <person name="Ye Y."/>
            <person name="Shaw J.R."/>
            <person name="Andrews J."/>
            <person name="Crease T.J."/>
            <person name="Tang H."/>
            <person name="Lucas S.M."/>
            <person name="Robertson H.M."/>
            <person name="Bork P."/>
            <person name="Koonin E.V."/>
            <person name="Zdobnov E.M."/>
            <person name="Grigoriev I.V."/>
            <person name="Lynch M."/>
            <person name="Boore J.L."/>
        </authorList>
    </citation>
    <scope>NUCLEOTIDE SEQUENCE [LARGE SCALE GENOMIC DNA]</scope>
</reference>
<protein>
    <recommendedName>
        <fullName evidence="3">Sulfotransferase domain-containing protein</fullName>
    </recommendedName>
</protein>
<dbReference type="Pfam" id="PF00685">
    <property type="entry name" value="Sulfotransfer_1"/>
    <property type="match status" value="1"/>
</dbReference>
<dbReference type="Proteomes" id="UP000000305">
    <property type="component" value="Unassembled WGS sequence"/>
</dbReference>
<organism evidence="4 5">
    <name type="scientific">Daphnia pulex</name>
    <name type="common">Water flea</name>
    <dbReference type="NCBI Taxonomy" id="6669"/>
    <lineage>
        <taxon>Eukaryota</taxon>
        <taxon>Metazoa</taxon>
        <taxon>Ecdysozoa</taxon>
        <taxon>Arthropoda</taxon>
        <taxon>Crustacea</taxon>
        <taxon>Branchiopoda</taxon>
        <taxon>Diplostraca</taxon>
        <taxon>Cladocera</taxon>
        <taxon>Anomopoda</taxon>
        <taxon>Daphniidae</taxon>
        <taxon>Daphnia</taxon>
    </lineage>
</organism>
<dbReference type="Gene3D" id="3.40.50.300">
    <property type="entry name" value="P-loop containing nucleotide triphosphate hydrolases"/>
    <property type="match status" value="1"/>
</dbReference>
<dbReference type="FunCoup" id="E9GDW0">
    <property type="interactions" value="16"/>
</dbReference>
<dbReference type="InterPro" id="IPR000863">
    <property type="entry name" value="Sulfotransferase_dom"/>
</dbReference>
<dbReference type="InParanoid" id="E9GDW0"/>
<dbReference type="GO" id="GO:0005737">
    <property type="term" value="C:cytoplasm"/>
    <property type="evidence" value="ECO:0000318"/>
    <property type="project" value="GO_Central"/>
</dbReference>
<evidence type="ECO:0000313" key="5">
    <source>
        <dbReference type="Proteomes" id="UP000000305"/>
    </source>
</evidence>
<keyword evidence="5" id="KW-1185">Reference proteome</keyword>
<evidence type="ECO:0000313" key="4">
    <source>
        <dbReference type="EMBL" id="EFX82152.1"/>
    </source>
</evidence>
<dbReference type="HOGENOM" id="CLU_027239_1_1_1"/>
<dbReference type="SUPFAM" id="SSF52540">
    <property type="entry name" value="P-loop containing nucleoside triphosphate hydrolases"/>
    <property type="match status" value="1"/>
</dbReference>
<proteinExistence type="inferred from homology"/>
<dbReference type="eggNOG" id="KOG1584">
    <property type="taxonomic scope" value="Eukaryota"/>
</dbReference>
<dbReference type="GO" id="GO:0008146">
    <property type="term" value="F:sulfotransferase activity"/>
    <property type="evidence" value="ECO:0000318"/>
    <property type="project" value="GO_Central"/>
</dbReference>
<dbReference type="PhylomeDB" id="E9GDW0"/>
<dbReference type="PANTHER" id="PTHR11783">
    <property type="entry name" value="SULFOTRANSFERASE SULT"/>
    <property type="match status" value="1"/>
</dbReference>
<dbReference type="AlphaFoldDB" id="E9GDW0"/>